<organism evidence="11">
    <name type="scientific">Trypanosoma brucei</name>
    <dbReference type="NCBI Taxonomy" id="5691"/>
    <lineage>
        <taxon>Eukaryota</taxon>
        <taxon>Discoba</taxon>
        <taxon>Euglenozoa</taxon>
        <taxon>Kinetoplastea</taxon>
        <taxon>Metakinetoplastina</taxon>
        <taxon>Trypanosomatida</taxon>
        <taxon>Trypanosomatidae</taxon>
        <taxon>Trypanosoma</taxon>
    </lineage>
</organism>
<keyword evidence="3" id="KW-1003">Cell membrane</keyword>
<keyword evidence="4" id="KW-0336">GPI-anchor</keyword>
<evidence type="ECO:0000259" key="10">
    <source>
        <dbReference type="Pfam" id="PF13206"/>
    </source>
</evidence>
<evidence type="ECO:0000256" key="7">
    <source>
        <dbReference type="ARBA" id="ARBA00023180"/>
    </source>
</evidence>
<keyword evidence="8" id="KW-0449">Lipoprotein</keyword>
<dbReference type="Pfam" id="PF13206">
    <property type="entry name" value="VSG_B"/>
    <property type="match status" value="1"/>
</dbReference>
<evidence type="ECO:0000256" key="2">
    <source>
        <dbReference type="ARBA" id="ARBA00004609"/>
    </source>
</evidence>
<keyword evidence="7" id="KW-0325">Glycoprotein</keyword>
<dbReference type="VEuPathDB" id="TriTrypDB:Tb427_000493600"/>
<comment type="subcellular location">
    <subcellularLocation>
        <location evidence="2">Cell membrane</location>
        <topology evidence="2">Lipid-anchor</topology>
        <topology evidence="2">GPI-anchor</topology>
    </subcellularLocation>
</comment>
<reference evidence="11" key="1">
    <citation type="submission" date="2016-08" db="EMBL/GenBank/DDBJ databases">
        <title>VSG repertoire of Trypanosoma brucei EATRO 1125.</title>
        <authorList>
            <person name="Cross G.A."/>
        </authorList>
    </citation>
    <scope>NUCLEOTIDE SEQUENCE</scope>
    <source>
        <strain evidence="11">EATRO 1125</strain>
    </source>
</reference>
<dbReference type="VEuPathDB" id="TriTrypDB:Tbg972.3.100"/>
<dbReference type="InterPro" id="IPR025932">
    <property type="entry name" value="Trypano_VSG_B_N_dom"/>
</dbReference>
<dbReference type="GO" id="GO:0005886">
    <property type="term" value="C:plasma membrane"/>
    <property type="evidence" value="ECO:0007669"/>
    <property type="project" value="UniProtKB-SubCell"/>
</dbReference>
<evidence type="ECO:0000256" key="3">
    <source>
        <dbReference type="ARBA" id="ARBA00022475"/>
    </source>
</evidence>
<sequence>MRNIVAFVLLSVATRAATAALEAENAGDLAMLCNIINMKGVQAAPTLDATDIAAEIETLEKMNMTTSDENWQKLFDGGKEANKWADKKQTYDPDGTKTDWSGKWDKWVATKEALTQSVAGAAWIKSNPPPEGAWARQAANLHINGTLTKISEQIALYKEAAKAAGTKVQKQVQEKISEAIYGSGQKEFKADASKTLGHASTYTTACQTNAGKSVANDILCLCCLATAGASSECENSGTQCGWNQTPLTRLPAITA</sequence>
<name>A0A1J0RCV5_9TRYP</name>
<keyword evidence="5 9" id="KW-0732">Signal</keyword>
<evidence type="ECO:0000256" key="5">
    <source>
        <dbReference type="ARBA" id="ARBA00022729"/>
    </source>
</evidence>
<feature type="chain" id="PRO_5012384986" evidence="9">
    <location>
        <begin position="20"/>
        <end position="255"/>
    </location>
</feature>
<dbReference type="GO" id="GO:0098552">
    <property type="term" value="C:side of membrane"/>
    <property type="evidence" value="ECO:0007669"/>
    <property type="project" value="UniProtKB-KW"/>
</dbReference>
<evidence type="ECO:0000256" key="9">
    <source>
        <dbReference type="SAM" id="SignalP"/>
    </source>
</evidence>
<evidence type="ECO:0000313" key="11">
    <source>
        <dbReference type="EMBL" id="APD75773.1"/>
    </source>
</evidence>
<keyword evidence="6" id="KW-0472">Membrane</keyword>
<proteinExistence type="predicted"/>
<evidence type="ECO:0000256" key="4">
    <source>
        <dbReference type="ARBA" id="ARBA00022622"/>
    </source>
</evidence>
<protein>
    <submittedName>
        <fullName evidence="11">Variant surface glycoprotein 1125.5738</fullName>
    </submittedName>
</protein>
<dbReference type="AlphaFoldDB" id="A0A1J0RCV5"/>
<dbReference type="EMBL" id="KX701817">
    <property type="protein sequence ID" value="APD75773.1"/>
    <property type="molecule type" value="Genomic_DNA"/>
</dbReference>
<accession>A0A1J0RCV5</accession>
<evidence type="ECO:0000256" key="6">
    <source>
        <dbReference type="ARBA" id="ARBA00023136"/>
    </source>
</evidence>
<comment type="function">
    <text evidence="1">VSG forms a coat on the surface of the parasite. The trypanosome evades the immune response of the host by expressing a series of antigenically distinct VSGs from an estimated 1000 VSG genes.</text>
</comment>
<evidence type="ECO:0000256" key="1">
    <source>
        <dbReference type="ARBA" id="ARBA00002523"/>
    </source>
</evidence>
<evidence type="ECO:0000256" key="8">
    <source>
        <dbReference type="ARBA" id="ARBA00023288"/>
    </source>
</evidence>
<feature type="signal peptide" evidence="9">
    <location>
        <begin position="1"/>
        <end position="19"/>
    </location>
</feature>
<feature type="domain" description="Trypanosome variant surface glycoprotein B-type N-terminal" evidence="10">
    <location>
        <begin position="8"/>
        <end position="245"/>
    </location>
</feature>